<name>C5BUF5_TERTT</name>
<dbReference type="HOGENOM" id="CLU_3012786_0_0_6"/>
<gene>
    <name evidence="2" type="ordered locus">TERTU_4101</name>
</gene>
<keyword evidence="1" id="KW-0472">Membrane</keyword>
<accession>C5BUF5</accession>
<dbReference type="EMBL" id="CP001614">
    <property type="protein sequence ID" value="ACR11836.1"/>
    <property type="molecule type" value="Genomic_DNA"/>
</dbReference>
<dbReference type="AlphaFoldDB" id="C5BUF5"/>
<keyword evidence="1" id="KW-1133">Transmembrane helix</keyword>
<dbReference type="KEGG" id="ttu:TERTU_4101"/>
<dbReference type="Proteomes" id="UP000009080">
    <property type="component" value="Chromosome"/>
</dbReference>
<sequence>MLHLRLFFELIRKTVVLFVAAVLCAARLLDHILIICFVKSLLFCLCLGIKWRVLFL</sequence>
<keyword evidence="3" id="KW-1185">Reference proteome</keyword>
<keyword evidence="1" id="KW-0812">Transmembrane</keyword>
<proteinExistence type="predicted"/>
<feature type="transmembrane region" description="Helical" evidence="1">
    <location>
        <begin position="32"/>
        <end position="51"/>
    </location>
</feature>
<evidence type="ECO:0000313" key="3">
    <source>
        <dbReference type="Proteomes" id="UP000009080"/>
    </source>
</evidence>
<evidence type="ECO:0000256" key="1">
    <source>
        <dbReference type="SAM" id="Phobius"/>
    </source>
</evidence>
<feature type="transmembrane region" description="Helical" evidence="1">
    <location>
        <begin position="6"/>
        <end position="25"/>
    </location>
</feature>
<organism evidence="2 3">
    <name type="scientific">Teredinibacter turnerae (strain ATCC 39867 / T7901)</name>
    <dbReference type="NCBI Taxonomy" id="377629"/>
    <lineage>
        <taxon>Bacteria</taxon>
        <taxon>Pseudomonadati</taxon>
        <taxon>Pseudomonadota</taxon>
        <taxon>Gammaproteobacteria</taxon>
        <taxon>Cellvibrionales</taxon>
        <taxon>Cellvibrionaceae</taxon>
        <taxon>Teredinibacter</taxon>
    </lineage>
</organism>
<evidence type="ECO:0000313" key="2">
    <source>
        <dbReference type="EMBL" id="ACR11836.1"/>
    </source>
</evidence>
<protein>
    <submittedName>
        <fullName evidence="2">Uncharacterized protein</fullName>
    </submittedName>
</protein>
<reference evidence="2 3" key="1">
    <citation type="journal article" date="2009" name="PLoS ONE">
        <title>The complete genome of Teredinibacter turnerae T7901: an intracellular endosymbiont of marine wood-boring bivalves (shipworms).</title>
        <authorList>
            <person name="Yang J.C."/>
            <person name="Madupu R."/>
            <person name="Durkin A.S."/>
            <person name="Ekborg N.A."/>
            <person name="Pedamallu C.S."/>
            <person name="Hostetler J.B."/>
            <person name="Radune D."/>
            <person name="Toms B.S."/>
            <person name="Henrissat B."/>
            <person name="Coutinho P.M."/>
            <person name="Schwarz S."/>
            <person name="Field L."/>
            <person name="Trindade-Silva A.E."/>
            <person name="Soares C.A.G."/>
            <person name="Elshahawi S."/>
            <person name="Hanora A."/>
            <person name="Schmidt E.W."/>
            <person name="Haygood M.G."/>
            <person name="Posfai J."/>
            <person name="Benner J."/>
            <person name="Madinger C."/>
            <person name="Nove J."/>
            <person name="Anton B."/>
            <person name="Chaudhary K."/>
            <person name="Foster J."/>
            <person name="Holman A."/>
            <person name="Kumar S."/>
            <person name="Lessard P.A."/>
            <person name="Luyten Y.A."/>
            <person name="Slatko B."/>
            <person name="Wood N."/>
            <person name="Wu B."/>
            <person name="Teplitski M."/>
            <person name="Mougous J.D."/>
            <person name="Ward N."/>
            <person name="Eisen J.A."/>
            <person name="Badger J.H."/>
            <person name="Distel D.L."/>
        </authorList>
    </citation>
    <scope>NUCLEOTIDE SEQUENCE [LARGE SCALE GENOMIC DNA]</scope>
    <source>
        <strain evidence="3">ATCC 39867 / T7901</strain>
    </source>
</reference>